<comment type="caution">
    <text evidence="1">The sequence shown here is derived from an EMBL/GenBank/DDBJ whole genome shotgun (WGS) entry which is preliminary data.</text>
</comment>
<gene>
    <name evidence="1" type="ORF">ACFFTU_24715</name>
</gene>
<reference evidence="1 2" key="1">
    <citation type="submission" date="2024-09" db="EMBL/GenBank/DDBJ databases">
        <authorList>
            <person name="Sun Q."/>
            <person name="Mori K."/>
        </authorList>
    </citation>
    <scope>NUCLEOTIDE SEQUENCE [LARGE SCALE GENOMIC DNA]</scope>
    <source>
        <strain evidence="1 2">JCM 4362</strain>
    </source>
</reference>
<sequence length="46" mass="5064">MEPHKCAGPSWYLPDQLPSTTVPYSALGIAHCLKGEPFSVHGWQEP</sequence>
<accession>A0ABV5PJ52</accession>
<evidence type="ECO:0000313" key="1">
    <source>
        <dbReference type="EMBL" id="MFB9523149.1"/>
    </source>
</evidence>
<name>A0ABV5PJ52_STRCM</name>
<dbReference type="RefSeq" id="WP_345219808.1">
    <property type="nucleotide sequence ID" value="NZ_BAAAXE010000002.1"/>
</dbReference>
<organism evidence="1 2">
    <name type="scientific">Streptomyces cremeus</name>
    <dbReference type="NCBI Taxonomy" id="66881"/>
    <lineage>
        <taxon>Bacteria</taxon>
        <taxon>Bacillati</taxon>
        <taxon>Actinomycetota</taxon>
        <taxon>Actinomycetes</taxon>
        <taxon>Kitasatosporales</taxon>
        <taxon>Streptomycetaceae</taxon>
        <taxon>Streptomyces</taxon>
    </lineage>
</organism>
<dbReference type="EMBL" id="JBHMCR010000016">
    <property type="protein sequence ID" value="MFB9523149.1"/>
    <property type="molecule type" value="Genomic_DNA"/>
</dbReference>
<proteinExistence type="predicted"/>
<evidence type="ECO:0000313" key="2">
    <source>
        <dbReference type="Proteomes" id="UP001589718"/>
    </source>
</evidence>
<dbReference type="Proteomes" id="UP001589718">
    <property type="component" value="Unassembled WGS sequence"/>
</dbReference>
<protein>
    <submittedName>
        <fullName evidence="1">Uncharacterized protein</fullName>
    </submittedName>
</protein>
<keyword evidence="2" id="KW-1185">Reference proteome</keyword>